<dbReference type="Proteomes" id="UP000077248">
    <property type="component" value="Unassembled WGS sequence"/>
</dbReference>
<keyword evidence="4" id="KW-1185">Reference proteome</keyword>
<reference evidence="3 4" key="1">
    <citation type="submission" date="2016-05" db="EMBL/GenBank/DDBJ databases">
        <title>Comparative analysis of secretome profiles of manganese(II)-oxidizing ascomycete fungi.</title>
        <authorList>
            <consortium name="DOE Joint Genome Institute"/>
            <person name="Zeiner C.A."/>
            <person name="Purvine S.O."/>
            <person name="Zink E.M."/>
            <person name="Wu S."/>
            <person name="Pasa-Tolic L."/>
            <person name="Chaput D.L."/>
            <person name="Haridas S."/>
            <person name="Grigoriev I.V."/>
            <person name="Santelli C.M."/>
            <person name="Hansel C.M."/>
        </authorList>
    </citation>
    <scope>NUCLEOTIDE SEQUENCE [LARGE SCALE GENOMIC DNA]</scope>
    <source>
        <strain evidence="3 4">SRC1lrK2f</strain>
    </source>
</reference>
<sequence length="159" mass="17735">MRAVLKMSWSLILMLLSDHFIPTTHAAFIPMPHPVRRDIAAGQSVQSHKLSTEALLTLIGVCVAVLGIALALVQTWSSLKMGWGMGRSRRFYLYQRSRSLHTAGSAITLVGAYEDPAVPVHPAESWTHSSNGDEIPRPQRVQSCYTEQQRALMRRTHMS</sequence>
<evidence type="ECO:0000313" key="4">
    <source>
        <dbReference type="Proteomes" id="UP000077248"/>
    </source>
</evidence>
<organism evidence="3 4">
    <name type="scientific">Alternaria alternata</name>
    <name type="common">Alternaria rot fungus</name>
    <name type="synonym">Torula alternata</name>
    <dbReference type="NCBI Taxonomy" id="5599"/>
    <lineage>
        <taxon>Eukaryota</taxon>
        <taxon>Fungi</taxon>
        <taxon>Dikarya</taxon>
        <taxon>Ascomycota</taxon>
        <taxon>Pezizomycotina</taxon>
        <taxon>Dothideomycetes</taxon>
        <taxon>Pleosporomycetidae</taxon>
        <taxon>Pleosporales</taxon>
        <taxon>Pleosporineae</taxon>
        <taxon>Pleosporaceae</taxon>
        <taxon>Alternaria</taxon>
        <taxon>Alternaria sect. Alternaria</taxon>
        <taxon>Alternaria alternata complex</taxon>
    </lineage>
</organism>
<evidence type="ECO:0000256" key="1">
    <source>
        <dbReference type="SAM" id="Phobius"/>
    </source>
</evidence>
<feature type="transmembrane region" description="Helical" evidence="1">
    <location>
        <begin position="54"/>
        <end position="79"/>
    </location>
</feature>
<keyword evidence="1" id="KW-1133">Transmembrane helix</keyword>
<protein>
    <submittedName>
        <fullName evidence="3">Uncharacterized protein</fullName>
    </submittedName>
</protein>
<dbReference type="EMBL" id="KV441470">
    <property type="protein sequence ID" value="OAG24984.1"/>
    <property type="molecule type" value="Genomic_DNA"/>
</dbReference>
<dbReference type="AlphaFoldDB" id="A0A177DZ35"/>
<dbReference type="KEGG" id="aalt:CC77DRAFT_1004662"/>
<dbReference type="VEuPathDB" id="FungiDB:CC77DRAFT_1004662"/>
<dbReference type="GeneID" id="29108879"/>
<gene>
    <name evidence="3" type="ORF">CC77DRAFT_1004662</name>
</gene>
<feature type="chain" id="PRO_5008059942" evidence="2">
    <location>
        <begin position="27"/>
        <end position="159"/>
    </location>
</feature>
<evidence type="ECO:0000313" key="3">
    <source>
        <dbReference type="EMBL" id="OAG24984.1"/>
    </source>
</evidence>
<keyword evidence="1" id="KW-0812">Transmembrane</keyword>
<name>A0A177DZ35_ALTAL</name>
<accession>A0A177DZ35</accession>
<keyword evidence="1" id="KW-0472">Membrane</keyword>
<feature type="signal peptide" evidence="2">
    <location>
        <begin position="1"/>
        <end position="26"/>
    </location>
</feature>
<dbReference type="RefSeq" id="XP_018390405.1">
    <property type="nucleotide sequence ID" value="XM_018523285.1"/>
</dbReference>
<proteinExistence type="predicted"/>
<keyword evidence="2" id="KW-0732">Signal</keyword>
<evidence type="ECO:0000256" key="2">
    <source>
        <dbReference type="SAM" id="SignalP"/>
    </source>
</evidence>